<dbReference type="AlphaFoldDB" id="A0A5D4TXN5"/>
<dbReference type="Pfam" id="PF13030">
    <property type="entry name" value="DUF3891"/>
    <property type="match status" value="1"/>
</dbReference>
<dbReference type="InterPro" id="IPR024992">
    <property type="entry name" value="DUF3891"/>
</dbReference>
<name>A0A5D4TXN5_9BACI</name>
<sequence>MIIRETSHSFYMILQHDHAFLSGEIVRHFDENSLLSKEAFAHVQYAAYEHDRGWIGLDETPIWNDRSREPYSFSDYPLLPKLAFYRIGLDEIEETSAYAALLCSMHFCSFFARSNDSDCLAFLQKERKRQERIKGEIQEVNDELVMQHFRLLQFSDNLSLYLCFLNEPGASKENEHPWFRKGFMNTETLHTSNQLFIPRWLNRGEITVDPFPFQEEFPLSLKYKEVSKKNIKEKGIAEAFHHSELKELCFFIRRP</sequence>
<gene>
    <name evidence="1" type="ORF">FZC80_08985</name>
</gene>
<evidence type="ECO:0000313" key="2">
    <source>
        <dbReference type="Proteomes" id="UP000325054"/>
    </source>
</evidence>
<organism evidence="1 2">
    <name type="scientific">Rossellomorea aquimaris</name>
    <dbReference type="NCBI Taxonomy" id="189382"/>
    <lineage>
        <taxon>Bacteria</taxon>
        <taxon>Bacillati</taxon>
        <taxon>Bacillota</taxon>
        <taxon>Bacilli</taxon>
        <taxon>Bacillales</taxon>
        <taxon>Bacillaceae</taxon>
        <taxon>Rossellomorea</taxon>
    </lineage>
</organism>
<protein>
    <submittedName>
        <fullName evidence="1">DUF3891 family protein</fullName>
    </submittedName>
</protein>
<evidence type="ECO:0000313" key="1">
    <source>
        <dbReference type="EMBL" id="TYS79768.1"/>
    </source>
</evidence>
<proteinExistence type="predicted"/>
<reference evidence="1 2" key="1">
    <citation type="submission" date="2019-08" db="EMBL/GenBank/DDBJ databases">
        <title>Bacillus genomes from the desert of Cuatro Cienegas, Coahuila.</title>
        <authorList>
            <person name="Olmedo-Alvarez G."/>
        </authorList>
    </citation>
    <scope>NUCLEOTIDE SEQUENCE [LARGE SCALE GENOMIC DNA]</scope>
    <source>
        <strain evidence="1 2">CH451a_14T</strain>
    </source>
</reference>
<accession>A0A5D4TXN5</accession>
<comment type="caution">
    <text evidence="1">The sequence shown here is derived from an EMBL/GenBank/DDBJ whole genome shotgun (WGS) entry which is preliminary data.</text>
</comment>
<dbReference type="Proteomes" id="UP000325054">
    <property type="component" value="Unassembled WGS sequence"/>
</dbReference>
<dbReference type="EMBL" id="VTEW01000006">
    <property type="protein sequence ID" value="TYS79768.1"/>
    <property type="molecule type" value="Genomic_DNA"/>
</dbReference>
<dbReference type="RefSeq" id="WP_148991561.1">
    <property type="nucleotide sequence ID" value="NZ_VTEW01000006.1"/>
</dbReference>
<dbReference type="OrthoDB" id="190426at2"/>